<feature type="transmembrane region" description="Helical" evidence="1">
    <location>
        <begin position="351"/>
        <end position="368"/>
    </location>
</feature>
<dbReference type="EMBL" id="OD003355">
    <property type="protein sequence ID" value="CAD7407629.1"/>
    <property type="molecule type" value="Genomic_DNA"/>
</dbReference>
<organism evidence="2">
    <name type="scientific">Timema poppense</name>
    <name type="common">Walking stick</name>
    <dbReference type="NCBI Taxonomy" id="170557"/>
    <lineage>
        <taxon>Eukaryota</taxon>
        <taxon>Metazoa</taxon>
        <taxon>Ecdysozoa</taxon>
        <taxon>Arthropoda</taxon>
        <taxon>Hexapoda</taxon>
        <taxon>Insecta</taxon>
        <taxon>Pterygota</taxon>
        <taxon>Neoptera</taxon>
        <taxon>Polyneoptera</taxon>
        <taxon>Phasmatodea</taxon>
        <taxon>Timematodea</taxon>
        <taxon>Timematoidea</taxon>
        <taxon>Timematidae</taxon>
        <taxon>Timema</taxon>
    </lineage>
</organism>
<dbReference type="AlphaFoldDB" id="A0A7R9H3A4"/>
<protein>
    <submittedName>
        <fullName evidence="2">Uncharacterized protein</fullName>
    </submittedName>
</protein>
<keyword evidence="1" id="KW-0472">Membrane</keyword>
<keyword evidence="1" id="KW-1133">Transmembrane helix</keyword>
<keyword evidence="1" id="KW-0812">Transmembrane</keyword>
<proteinExistence type="predicted"/>
<sequence>MYTQFTLRDRSLPLTEYTMALSYKLYHSGIMKGVIGAIDESRIPRQEVLFYSCVRYLLWREVSLKRQEVLFYRCVRDLLWKGEVSLKRQEVLFYRCVRDLLWRGEVSLKRQEVLFYSCVRYLLWREVSLKRQEVLFYRCVRDLLWKGEVSLKRQEVLFYRCVRDLLWRGEVSLKRQEVLFYSCVRYLLWREVSLKRQEVLFYRCVRDLLWKGEVSLKRQEVLFYRCVRDLLWRGEVSLKRQEVLFYSCVRYLLWREVSLKRQEVLFYRCINFQVFAQCHPLPGNPEYGDKVARVNRKTLLISLVCGLPCIAAELYLYYGYQREVAFAHLGSALIPVAVKLLMGNNSAHNSVDWVTAGNLLSIFVVTFLENNYYGFAMTACYTVNYFLITTECVFGWEMPEKRVASRLKRQSGDLGGLGDYSTPVVSVTSRDTDRAWYKPGMIRAAGRCDSRAWHKLGLIQTMCVVPIVLSTSWVGYKTDVIRVVCGTWHMKYEWCLVSGVVVHVDYGYIVDHKEFSFSGEDT</sequence>
<feature type="transmembrane region" description="Helical" evidence="1">
    <location>
        <begin position="299"/>
        <end position="318"/>
    </location>
</feature>
<evidence type="ECO:0000313" key="2">
    <source>
        <dbReference type="EMBL" id="CAD7407629.1"/>
    </source>
</evidence>
<name>A0A7R9H3A4_TIMPO</name>
<evidence type="ECO:0000256" key="1">
    <source>
        <dbReference type="SAM" id="Phobius"/>
    </source>
</evidence>
<reference evidence="2" key="1">
    <citation type="submission" date="2020-11" db="EMBL/GenBank/DDBJ databases">
        <authorList>
            <person name="Tran Van P."/>
        </authorList>
    </citation>
    <scope>NUCLEOTIDE SEQUENCE</scope>
</reference>
<gene>
    <name evidence="2" type="ORF">TPSB3V08_LOCUS5979</name>
</gene>
<accession>A0A7R9H3A4</accession>